<gene>
    <name evidence="2" type="ORF">HMPREF0072_1417</name>
</gene>
<dbReference type="PANTHER" id="PTHR47738">
    <property type="entry name" value="PTS SYSTEM FRUCTOSE-LIKE EIIA COMPONENT-RELATED"/>
    <property type="match status" value="1"/>
</dbReference>
<protein>
    <submittedName>
        <fullName evidence="2">Phosphoenolpyruvate-dependent sugar phosphotransferase system, EIIA 2</fullName>
    </submittedName>
</protein>
<dbReference type="PROSITE" id="PS51094">
    <property type="entry name" value="PTS_EIIA_TYPE_2"/>
    <property type="match status" value="1"/>
</dbReference>
<dbReference type="STRING" id="525254.HMPREF0072_1417"/>
<organism evidence="2 3">
    <name type="scientific">Anaerococcus lactolyticus ATCC 51172</name>
    <dbReference type="NCBI Taxonomy" id="525254"/>
    <lineage>
        <taxon>Bacteria</taxon>
        <taxon>Bacillati</taxon>
        <taxon>Bacillota</taxon>
        <taxon>Tissierellia</taxon>
        <taxon>Tissierellales</taxon>
        <taxon>Peptoniphilaceae</taxon>
        <taxon>Anaerococcus</taxon>
    </lineage>
</organism>
<dbReference type="PANTHER" id="PTHR47738:SF3">
    <property type="entry name" value="PHOSPHOTRANSFERASE SYSTEM MANNITOL_FRUCTOSE-SPECIFIC IIA DOMAIN CONTAINING PROTEIN"/>
    <property type="match status" value="1"/>
</dbReference>
<dbReference type="SUPFAM" id="SSF55804">
    <property type="entry name" value="Phoshotransferase/anion transport protein"/>
    <property type="match status" value="1"/>
</dbReference>
<keyword evidence="3" id="KW-1185">Reference proteome</keyword>
<dbReference type="InterPro" id="IPR002178">
    <property type="entry name" value="PTS_EIIA_type-2_dom"/>
</dbReference>
<dbReference type="CDD" id="cd00211">
    <property type="entry name" value="PTS_IIA_fru"/>
    <property type="match status" value="1"/>
</dbReference>
<evidence type="ECO:0000259" key="1">
    <source>
        <dbReference type="PROSITE" id="PS51094"/>
    </source>
</evidence>
<dbReference type="Proteomes" id="UP000005984">
    <property type="component" value="Unassembled WGS sequence"/>
</dbReference>
<dbReference type="Pfam" id="PF00359">
    <property type="entry name" value="PTS_EIIA_2"/>
    <property type="match status" value="1"/>
</dbReference>
<dbReference type="Gene3D" id="3.40.930.10">
    <property type="entry name" value="Mannitol-specific EII, Chain A"/>
    <property type="match status" value="1"/>
</dbReference>
<dbReference type="AlphaFoldDB" id="C2BGE7"/>
<feature type="domain" description="PTS EIIA type-2" evidence="1">
    <location>
        <begin position="1"/>
        <end position="145"/>
    </location>
</feature>
<keyword evidence="2" id="KW-0808">Transferase</keyword>
<dbReference type="RefSeq" id="WP_004829325.1">
    <property type="nucleotide sequence ID" value="NZ_GG666049.1"/>
</dbReference>
<keyword evidence="2" id="KW-0670">Pyruvate</keyword>
<comment type="caution">
    <text evidence="2">The sequence shown here is derived from an EMBL/GenBank/DDBJ whole genome shotgun (WGS) entry which is preliminary data.</text>
</comment>
<dbReference type="InterPro" id="IPR051541">
    <property type="entry name" value="PTS_SugarTrans_NitroReg"/>
</dbReference>
<accession>C2BGE7</accession>
<dbReference type="eggNOG" id="COG1762">
    <property type="taxonomic scope" value="Bacteria"/>
</dbReference>
<evidence type="ECO:0000313" key="3">
    <source>
        <dbReference type="Proteomes" id="UP000005984"/>
    </source>
</evidence>
<sequence>MEKISFLVFNGSALDNNEAIDKCVEKLVENGITDNLFSKLCIEREKEYPTGLPTEIPVALPHAYYENINKNCICVMRLNSPVKFKRMDDNSESVDAKIVFNLAIKDSNKHIKTLQYLMGLFSDGDSLKKILAMNEDNLIKYLEEKVG</sequence>
<dbReference type="EMBL" id="ABYO01000215">
    <property type="protein sequence ID" value="EEI86074.1"/>
    <property type="molecule type" value="Genomic_DNA"/>
</dbReference>
<reference evidence="2 3" key="1">
    <citation type="submission" date="2008-10" db="EMBL/GenBank/DDBJ databases">
        <authorList>
            <person name="Qin X."/>
            <person name="Bachman B."/>
            <person name="Battles P."/>
            <person name="Bell A."/>
            <person name="Bess C."/>
            <person name="Bickham C."/>
            <person name="Chaboub L."/>
            <person name="Chen D."/>
            <person name="Coyle M."/>
            <person name="Deiros D.R."/>
            <person name="Dinh H."/>
            <person name="Forbes L."/>
            <person name="Fowler G."/>
            <person name="Francisco L."/>
            <person name="Fu Q."/>
            <person name="Gubbala S."/>
            <person name="Hale W."/>
            <person name="Han Y."/>
            <person name="Hemphill L."/>
            <person name="Highlander S.K."/>
            <person name="Hirani K."/>
            <person name="Hogues M."/>
            <person name="Jackson L."/>
            <person name="Jakkamsetti A."/>
            <person name="Javaid M."/>
            <person name="Jiang H."/>
            <person name="Korchina V."/>
            <person name="Kovar C."/>
            <person name="Lara F."/>
            <person name="Lee S."/>
            <person name="Mata R."/>
            <person name="Mathew T."/>
            <person name="Moen C."/>
            <person name="Morales K."/>
            <person name="Munidasa M."/>
            <person name="Nazareth L."/>
            <person name="Ngo R."/>
            <person name="Nguyen L."/>
            <person name="Okwuonu G."/>
            <person name="Ongeri F."/>
            <person name="Patil S."/>
            <person name="Petrosino J."/>
            <person name="Pham C."/>
            <person name="Pham P."/>
            <person name="Pu L.-L."/>
            <person name="Puazo M."/>
            <person name="Raj R."/>
            <person name="Reid J."/>
            <person name="Rouhana J."/>
            <person name="Saada N."/>
            <person name="Shang Y."/>
            <person name="Simmons D."/>
            <person name="Thornton R."/>
            <person name="Warren J."/>
            <person name="Weissenberger G."/>
            <person name="Zhang J."/>
            <person name="Zhang L."/>
            <person name="Zhou C."/>
            <person name="Zhu D."/>
            <person name="Muzny D."/>
            <person name="Worley K."/>
            <person name="Gibbs R."/>
        </authorList>
    </citation>
    <scope>NUCLEOTIDE SEQUENCE [LARGE SCALE GENOMIC DNA]</scope>
    <source>
        <strain evidence="2 3">ATCC 51172</strain>
    </source>
</reference>
<dbReference type="InterPro" id="IPR016152">
    <property type="entry name" value="PTrfase/Anion_transptr"/>
</dbReference>
<proteinExistence type="predicted"/>
<evidence type="ECO:0000313" key="2">
    <source>
        <dbReference type="EMBL" id="EEI86074.1"/>
    </source>
</evidence>
<dbReference type="GO" id="GO:0016740">
    <property type="term" value="F:transferase activity"/>
    <property type="evidence" value="ECO:0007669"/>
    <property type="project" value="UniProtKB-KW"/>
</dbReference>
<name>C2BGE7_9FIRM</name>
<dbReference type="HOGENOM" id="CLU_072531_6_0_9"/>